<dbReference type="AlphaFoldDB" id="A0A916UAN0"/>
<feature type="transmembrane region" description="Helical" evidence="6">
    <location>
        <begin position="144"/>
        <end position="169"/>
    </location>
</feature>
<feature type="transmembrane region" description="Helical" evidence="6">
    <location>
        <begin position="102"/>
        <end position="123"/>
    </location>
</feature>
<keyword evidence="5 6" id="KW-0472">Membrane</keyword>
<dbReference type="Pfam" id="PF03631">
    <property type="entry name" value="Virul_fac_BrkB"/>
    <property type="match status" value="1"/>
</dbReference>
<evidence type="ECO:0000256" key="2">
    <source>
        <dbReference type="ARBA" id="ARBA00022475"/>
    </source>
</evidence>
<reference evidence="7" key="2">
    <citation type="submission" date="2020-09" db="EMBL/GenBank/DDBJ databases">
        <authorList>
            <person name="Sun Q."/>
            <person name="Zhou Y."/>
        </authorList>
    </citation>
    <scope>NUCLEOTIDE SEQUENCE</scope>
    <source>
        <strain evidence="7">CGMCC 1.15478</strain>
    </source>
</reference>
<reference evidence="7" key="1">
    <citation type="journal article" date="2014" name="Int. J. Syst. Evol. Microbiol.">
        <title>Complete genome sequence of Corynebacterium casei LMG S-19264T (=DSM 44701T), isolated from a smear-ripened cheese.</title>
        <authorList>
            <consortium name="US DOE Joint Genome Institute (JGI-PGF)"/>
            <person name="Walter F."/>
            <person name="Albersmeier A."/>
            <person name="Kalinowski J."/>
            <person name="Ruckert C."/>
        </authorList>
    </citation>
    <scope>NUCLEOTIDE SEQUENCE</scope>
    <source>
        <strain evidence="7">CGMCC 1.15478</strain>
    </source>
</reference>
<feature type="transmembrane region" description="Helical" evidence="6">
    <location>
        <begin position="189"/>
        <end position="212"/>
    </location>
</feature>
<evidence type="ECO:0000313" key="7">
    <source>
        <dbReference type="EMBL" id="GGC65594.1"/>
    </source>
</evidence>
<evidence type="ECO:0000256" key="1">
    <source>
        <dbReference type="ARBA" id="ARBA00004651"/>
    </source>
</evidence>
<keyword evidence="2" id="KW-1003">Cell membrane</keyword>
<dbReference type="InterPro" id="IPR017039">
    <property type="entry name" value="Virul_fac_BrkB"/>
</dbReference>
<proteinExistence type="predicted"/>
<organism evidence="7 8">
    <name type="scientific">Hoyosella rhizosphaerae</name>
    <dbReference type="NCBI Taxonomy" id="1755582"/>
    <lineage>
        <taxon>Bacteria</taxon>
        <taxon>Bacillati</taxon>
        <taxon>Actinomycetota</taxon>
        <taxon>Actinomycetes</taxon>
        <taxon>Mycobacteriales</taxon>
        <taxon>Hoyosellaceae</taxon>
        <taxon>Hoyosella</taxon>
    </lineage>
</organism>
<keyword evidence="3 6" id="KW-0812">Transmembrane</keyword>
<evidence type="ECO:0000313" key="8">
    <source>
        <dbReference type="Proteomes" id="UP000641514"/>
    </source>
</evidence>
<evidence type="ECO:0000256" key="6">
    <source>
        <dbReference type="SAM" id="Phobius"/>
    </source>
</evidence>
<protein>
    <submittedName>
        <fullName evidence="7">Inner membrane protein YhjD</fullName>
    </submittedName>
</protein>
<evidence type="ECO:0000256" key="5">
    <source>
        <dbReference type="ARBA" id="ARBA00023136"/>
    </source>
</evidence>
<dbReference type="PANTHER" id="PTHR30213:SF1">
    <property type="entry name" value="INNER MEMBRANE PROTEIN YHJD"/>
    <property type="match status" value="1"/>
</dbReference>
<evidence type="ECO:0000256" key="4">
    <source>
        <dbReference type="ARBA" id="ARBA00022989"/>
    </source>
</evidence>
<comment type="caution">
    <text evidence="7">The sequence shown here is derived from an EMBL/GenBank/DDBJ whole genome shotgun (WGS) entry which is preliminary data.</text>
</comment>
<dbReference type="Proteomes" id="UP000641514">
    <property type="component" value="Unassembled WGS sequence"/>
</dbReference>
<name>A0A916UAN0_9ACTN</name>
<dbReference type="NCBIfam" id="TIGR00766">
    <property type="entry name" value="inner membrane protein YhjD"/>
    <property type="match status" value="1"/>
</dbReference>
<feature type="transmembrane region" description="Helical" evidence="6">
    <location>
        <begin position="258"/>
        <end position="280"/>
    </location>
</feature>
<feature type="transmembrane region" description="Helical" evidence="6">
    <location>
        <begin position="219"/>
        <end position="238"/>
    </location>
</feature>
<sequence length="343" mass="36087">MADKPGFLDKQRAKHPWLDHLIRAATRFTEQHGDYYAAGITYFSVLALFPLLMVGFAGAGFVLAGNLELLEDVKAQVTESIPGGMGEQVNTLIDQAIEQRNTVGLIGIAVALYSGLGWIANLRKALSAQWDQPMPKVNFIKTKIVDLGAMITLFLALAVSLALSALGGSGLTTSLLGIVGLDEAPGVGILVRIVSLAVAIGATWLLFTWIIARMPRQPVAFGSAAQAGLIAAVVFEIFKQLGVAYLQGVTQSPAGAVFGPLIGILVFIFITSRFLLFATAWAATTTDSMERALVLPPKPVLINTPVVVREGNSLASGVVGFGAGALAVLGVSGLARRNKPPQK</sequence>
<keyword evidence="4 6" id="KW-1133">Transmembrane helix</keyword>
<dbReference type="PANTHER" id="PTHR30213">
    <property type="entry name" value="INNER MEMBRANE PROTEIN YHJD"/>
    <property type="match status" value="1"/>
</dbReference>
<evidence type="ECO:0000256" key="3">
    <source>
        <dbReference type="ARBA" id="ARBA00022692"/>
    </source>
</evidence>
<dbReference type="InterPro" id="IPR005274">
    <property type="entry name" value="IM_pro_YhjD"/>
</dbReference>
<gene>
    <name evidence="7" type="ORF">GCM10011410_17580</name>
</gene>
<feature type="transmembrane region" description="Helical" evidence="6">
    <location>
        <begin position="314"/>
        <end position="335"/>
    </location>
</feature>
<keyword evidence="8" id="KW-1185">Reference proteome</keyword>
<feature type="transmembrane region" description="Helical" evidence="6">
    <location>
        <begin position="35"/>
        <end position="64"/>
    </location>
</feature>
<comment type="subcellular location">
    <subcellularLocation>
        <location evidence="1">Cell membrane</location>
        <topology evidence="1">Multi-pass membrane protein</topology>
    </subcellularLocation>
</comment>
<accession>A0A916UAN0</accession>
<dbReference type="EMBL" id="BMJH01000002">
    <property type="protein sequence ID" value="GGC65594.1"/>
    <property type="molecule type" value="Genomic_DNA"/>
</dbReference>
<dbReference type="RefSeq" id="WP_188673355.1">
    <property type="nucleotide sequence ID" value="NZ_BMJH01000002.1"/>
</dbReference>
<dbReference type="GO" id="GO:0005886">
    <property type="term" value="C:plasma membrane"/>
    <property type="evidence" value="ECO:0007669"/>
    <property type="project" value="UniProtKB-SubCell"/>
</dbReference>